<gene>
    <name evidence="6" type="ORF">ABA45_10515</name>
</gene>
<evidence type="ECO:0000259" key="5">
    <source>
        <dbReference type="Pfam" id="PF04349"/>
    </source>
</evidence>
<name>A0A0H4I1G8_9GAMM</name>
<dbReference type="PANTHER" id="PTHR30504">
    <property type="entry name" value="GLUCANS BIOSYNTHESIS PROTEIN"/>
    <property type="match status" value="1"/>
</dbReference>
<dbReference type="STRING" id="330734.ABA45_10515"/>
<dbReference type="PANTHER" id="PTHR30504:SF2">
    <property type="entry name" value="GLUCANS BIOSYNTHESIS PROTEIN G"/>
    <property type="match status" value="1"/>
</dbReference>
<reference evidence="6 7" key="1">
    <citation type="submission" date="2015-05" db="EMBL/GenBank/DDBJ databases">
        <title>Complete genome of Marinobacter psychrophilus strain 20041T isolated from sea-ice of the Canadian Basin.</title>
        <authorList>
            <person name="Song L."/>
            <person name="Ren L."/>
            <person name="Yu Y."/>
            <person name="Wang X."/>
        </authorList>
    </citation>
    <scope>NUCLEOTIDE SEQUENCE [LARGE SCALE GENOMIC DNA]</scope>
    <source>
        <strain evidence="6 7">20041</strain>
    </source>
</reference>
<evidence type="ECO:0000256" key="4">
    <source>
        <dbReference type="ARBA" id="ARBA00022764"/>
    </source>
</evidence>
<dbReference type="PIRSF" id="PIRSF006281">
    <property type="entry name" value="MdoG"/>
    <property type="match status" value="1"/>
</dbReference>
<accession>A0A0H4I1G8</accession>
<dbReference type="Gene3D" id="2.60.40.10">
    <property type="entry name" value="Immunoglobulins"/>
    <property type="match status" value="1"/>
</dbReference>
<dbReference type="UniPathway" id="UPA00637"/>
<evidence type="ECO:0000313" key="7">
    <source>
        <dbReference type="Proteomes" id="UP000036406"/>
    </source>
</evidence>
<comment type="pathway">
    <text evidence="2">Glycan metabolism; osmoregulated periplasmic glucan (OPG) biosynthesis.</text>
</comment>
<dbReference type="Pfam" id="PF04349">
    <property type="entry name" value="MdoG"/>
    <property type="match status" value="1"/>
</dbReference>
<keyword evidence="4" id="KW-0574">Periplasm</keyword>
<sequence length="531" mass="59209">MLARTARVVNGCIVVFCLGASAPVWSFGFNDVTKKAQALAQSPYKAPSAVPDFLTSLPYDRYQSIRFKPEANLWRQPDSAEKKHFEVMMVPTGNVYRHAVTLNEVDQEGVRPLIFNRDHFTYPSPDLAKRIPTDLGYAGFWLTWPLQSSSAIKSAERQGNQFLVFGGASYFRGVGADNGFGLAARGLAIDTGLPSGEEFPAFTEFWLERPAANAATMTVYALLDSPSATGAYRFVISPNTVTGIEVSARLFARSNIDQIGLAPLTSMFYYGENTRQPAGEWRPQVHDSDGLLIRDEKSADVTEWVWRPLLNPTSLRINYFQVTNLKGFGLMQRDTRFDDFSDAEAHYEKRPSAWIDNTDDWGSGEVVLVEIPTSSESNDNIVAFWKPRQKIEKGAELNFQYRLRFGEHTAFDGNIGRVVDTWVGAGRINGVNQSENNRNLQGTWRVVVDFEGKTLNAASVPVVSEVGTNDSAEILEHFVEHLPEQGIWRLSMLVKPAPDKDTPLRARLLAGPNAVSETWLYQLPDLAQARD</sequence>
<dbReference type="EMBL" id="CP011494">
    <property type="protein sequence ID" value="AKO52784.1"/>
    <property type="molecule type" value="Genomic_DNA"/>
</dbReference>
<evidence type="ECO:0000256" key="3">
    <source>
        <dbReference type="ARBA" id="ARBA00009284"/>
    </source>
</evidence>
<dbReference type="InterPro" id="IPR013783">
    <property type="entry name" value="Ig-like_fold"/>
</dbReference>
<dbReference type="Proteomes" id="UP000036406">
    <property type="component" value="Chromosome"/>
</dbReference>
<feature type="domain" description="Glucan biosynthesis periplasmic MdoG C-terminal" evidence="5">
    <location>
        <begin position="27"/>
        <end position="522"/>
    </location>
</feature>
<dbReference type="InterPro" id="IPR007444">
    <property type="entry name" value="Glucan_biosyn_MdoG_C"/>
</dbReference>
<dbReference type="PATRIC" id="fig|330734.3.peg.2210"/>
<dbReference type="GO" id="GO:0030288">
    <property type="term" value="C:outer membrane-bounded periplasmic space"/>
    <property type="evidence" value="ECO:0007669"/>
    <property type="project" value="TreeGrafter"/>
</dbReference>
<keyword evidence="7" id="KW-1185">Reference proteome</keyword>
<dbReference type="GO" id="GO:0003824">
    <property type="term" value="F:catalytic activity"/>
    <property type="evidence" value="ECO:0007669"/>
    <property type="project" value="InterPro"/>
</dbReference>
<evidence type="ECO:0000313" key="6">
    <source>
        <dbReference type="EMBL" id="AKO52784.1"/>
    </source>
</evidence>
<dbReference type="InterPro" id="IPR014756">
    <property type="entry name" value="Ig_E-set"/>
</dbReference>
<protein>
    <submittedName>
        <fullName evidence="6">Glucan biosynthesis protein G</fullName>
    </submittedName>
</protein>
<comment type="subcellular location">
    <subcellularLocation>
        <location evidence="1">Periplasm</location>
    </subcellularLocation>
</comment>
<dbReference type="RefSeq" id="WP_048385950.1">
    <property type="nucleotide sequence ID" value="NZ_CP011494.1"/>
</dbReference>
<dbReference type="Gene3D" id="2.70.98.10">
    <property type="match status" value="1"/>
</dbReference>
<dbReference type="AlphaFoldDB" id="A0A0H4I1G8"/>
<organism evidence="6 7">
    <name type="scientific">Marinobacter psychrophilus</name>
    <dbReference type="NCBI Taxonomy" id="330734"/>
    <lineage>
        <taxon>Bacteria</taxon>
        <taxon>Pseudomonadati</taxon>
        <taxon>Pseudomonadota</taxon>
        <taxon>Gammaproteobacteria</taxon>
        <taxon>Pseudomonadales</taxon>
        <taxon>Marinobacteraceae</taxon>
        <taxon>Marinobacter</taxon>
    </lineage>
</organism>
<evidence type="ECO:0000256" key="1">
    <source>
        <dbReference type="ARBA" id="ARBA00004418"/>
    </source>
</evidence>
<dbReference type="GO" id="GO:0030246">
    <property type="term" value="F:carbohydrate binding"/>
    <property type="evidence" value="ECO:0007669"/>
    <property type="project" value="InterPro"/>
</dbReference>
<dbReference type="GO" id="GO:0051274">
    <property type="term" value="P:beta-glucan biosynthetic process"/>
    <property type="evidence" value="ECO:0007669"/>
    <property type="project" value="TreeGrafter"/>
</dbReference>
<dbReference type="SUPFAM" id="SSF74650">
    <property type="entry name" value="Galactose mutarotase-like"/>
    <property type="match status" value="1"/>
</dbReference>
<proteinExistence type="inferred from homology"/>
<dbReference type="SUPFAM" id="SSF81296">
    <property type="entry name" value="E set domains"/>
    <property type="match status" value="1"/>
</dbReference>
<dbReference type="InterPro" id="IPR014718">
    <property type="entry name" value="GH-type_carb-bd"/>
</dbReference>
<dbReference type="InterPro" id="IPR011013">
    <property type="entry name" value="Gal_mutarotase_sf_dom"/>
</dbReference>
<comment type="similarity">
    <text evidence="3">Belongs to the OpgD/OpgG family.</text>
</comment>
<dbReference type="InterPro" id="IPR014438">
    <property type="entry name" value="Glucan_biosyn_MdoG/MdoD"/>
</dbReference>
<evidence type="ECO:0000256" key="2">
    <source>
        <dbReference type="ARBA" id="ARBA00005001"/>
    </source>
</evidence>
<dbReference type="KEGG" id="mpq:ABA45_10515"/>